<gene>
    <name evidence="2" type="ORF">EJ995_05340</name>
</gene>
<dbReference type="AlphaFoldDB" id="A0A3S9MX12"/>
<dbReference type="PANTHER" id="PTHR43179:SF7">
    <property type="entry name" value="RHAMNOSYLTRANSFERASE WBBL"/>
    <property type="match status" value="1"/>
</dbReference>
<evidence type="ECO:0000313" key="2">
    <source>
        <dbReference type="EMBL" id="AZQ43678.1"/>
    </source>
</evidence>
<keyword evidence="2" id="KW-0808">Transferase</keyword>
<dbReference type="PANTHER" id="PTHR43179">
    <property type="entry name" value="RHAMNOSYLTRANSFERASE WBBL"/>
    <property type="match status" value="1"/>
</dbReference>
<dbReference type="SUPFAM" id="SSF53448">
    <property type="entry name" value="Nucleotide-diphospho-sugar transferases"/>
    <property type="match status" value="1"/>
</dbReference>
<reference evidence="2 3" key="1">
    <citation type="submission" date="2018-12" db="EMBL/GenBank/DDBJ databases">
        <title>Complete genome of Nonlabens sp. MJ115.</title>
        <authorList>
            <person name="Choi H.S."/>
            <person name="Jung J."/>
        </authorList>
    </citation>
    <scope>NUCLEOTIDE SEQUENCE [LARGE SCALE GENOMIC DNA]</scope>
    <source>
        <strain evidence="2 3">MJ115</strain>
    </source>
</reference>
<organism evidence="2 3">
    <name type="scientific">Nonlabens ponticola</name>
    <dbReference type="NCBI Taxonomy" id="2496866"/>
    <lineage>
        <taxon>Bacteria</taxon>
        <taxon>Pseudomonadati</taxon>
        <taxon>Bacteroidota</taxon>
        <taxon>Flavobacteriia</taxon>
        <taxon>Flavobacteriales</taxon>
        <taxon>Flavobacteriaceae</taxon>
        <taxon>Nonlabens</taxon>
    </lineage>
</organism>
<accession>A0A3S9MX12</accession>
<dbReference type="Pfam" id="PF00535">
    <property type="entry name" value="Glycos_transf_2"/>
    <property type="match status" value="1"/>
</dbReference>
<dbReference type="CDD" id="cd04186">
    <property type="entry name" value="GT_2_like_c"/>
    <property type="match status" value="1"/>
</dbReference>
<keyword evidence="3" id="KW-1185">Reference proteome</keyword>
<dbReference type="KEGG" id="noj:EJ995_05340"/>
<dbReference type="InterPro" id="IPR029044">
    <property type="entry name" value="Nucleotide-diphossugar_trans"/>
</dbReference>
<evidence type="ECO:0000259" key="1">
    <source>
        <dbReference type="Pfam" id="PF00535"/>
    </source>
</evidence>
<name>A0A3S9MX12_9FLAO</name>
<dbReference type="OrthoDB" id="9771846at2"/>
<dbReference type="Proteomes" id="UP000279600">
    <property type="component" value="Chromosome"/>
</dbReference>
<proteinExistence type="predicted"/>
<dbReference type="Gene3D" id="3.90.550.10">
    <property type="entry name" value="Spore Coat Polysaccharide Biosynthesis Protein SpsA, Chain A"/>
    <property type="match status" value="1"/>
</dbReference>
<dbReference type="RefSeq" id="WP_126446367.1">
    <property type="nucleotide sequence ID" value="NZ_CP034549.1"/>
</dbReference>
<evidence type="ECO:0000313" key="3">
    <source>
        <dbReference type="Proteomes" id="UP000279600"/>
    </source>
</evidence>
<dbReference type="EMBL" id="CP034549">
    <property type="protein sequence ID" value="AZQ43678.1"/>
    <property type="molecule type" value="Genomic_DNA"/>
</dbReference>
<feature type="domain" description="Glycosyltransferase 2-like" evidence="1">
    <location>
        <begin position="5"/>
        <end position="131"/>
    </location>
</feature>
<dbReference type="InterPro" id="IPR001173">
    <property type="entry name" value="Glyco_trans_2-like"/>
</dbReference>
<protein>
    <submittedName>
        <fullName evidence="2">Glycosyltransferase family 2 protein</fullName>
    </submittedName>
</protein>
<sequence length="373" mass="42747">MTQLSIIILNYNASAFLELCVESVLVATQNIKSQIIVADNASTDNSLMRIKQYSNQVEIIEFDKNYGFSKGNNLAVQQATGEYICLLNPDTIVGSNVFDECYAFAKPALSGVEVAQSQVGFIGVQLIDGSGTYLPESKRRVPTKSGVALKKIGVDSKYYDQRFTQDERAKTEVLVGAFMMGKKSTYEKLGGLDERYFMYGEDIDLSFTALKNGFHNWYLGDLKIIHFKGESTIQDKKYRERFYNAMQLFYAKHHPESKWSQWLVNKFAQVMINKTPKSIEQKIDVDRRQIVISEDYDSDRFEVFTLDQLLESNFLTDTVNLEIIWDTKTIERQEIISFMSFHGNRWTYRFLNHSRSTISGSDSSNSRGVVKQF</sequence>
<dbReference type="GO" id="GO:0016740">
    <property type="term" value="F:transferase activity"/>
    <property type="evidence" value="ECO:0007669"/>
    <property type="project" value="UniProtKB-KW"/>
</dbReference>